<accession>A0A2S0PDC9</accession>
<protein>
    <recommendedName>
        <fullName evidence="3">Cytokinin riboside 5'-monophosphate phosphoribohydrolase</fullName>
        <ecNumber evidence="3">3.2.2.n1</ecNumber>
    </recommendedName>
</protein>
<keyword evidence="3" id="KW-0203">Cytokinin biosynthesis</keyword>
<dbReference type="NCBIfam" id="TIGR00730">
    <property type="entry name" value="Rossman fold protein, TIGR00730 family"/>
    <property type="match status" value="1"/>
</dbReference>
<dbReference type="PANTHER" id="PTHR31223:SF70">
    <property type="entry name" value="LOG FAMILY PROTEIN YJL055W"/>
    <property type="match status" value="1"/>
</dbReference>
<dbReference type="Pfam" id="PF03641">
    <property type="entry name" value="Lysine_decarbox"/>
    <property type="match status" value="1"/>
</dbReference>
<dbReference type="EMBL" id="CP028519">
    <property type="protein sequence ID" value="AVY95333.1"/>
    <property type="molecule type" value="Genomic_DNA"/>
</dbReference>
<evidence type="ECO:0000256" key="2">
    <source>
        <dbReference type="ARBA" id="ARBA00006763"/>
    </source>
</evidence>
<dbReference type="Proteomes" id="UP000244173">
    <property type="component" value="Chromosome"/>
</dbReference>
<dbReference type="GO" id="GO:0008714">
    <property type="term" value="F:AMP nucleosidase activity"/>
    <property type="evidence" value="ECO:0007669"/>
    <property type="project" value="UniProtKB-EC"/>
</dbReference>
<dbReference type="OrthoDB" id="9801098at2"/>
<evidence type="ECO:0000313" key="5">
    <source>
        <dbReference type="Proteomes" id="UP000244173"/>
    </source>
</evidence>
<organism evidence="4 5">
    <name type="scientific">Microvirgula aerodenitrificans</name>
    <dbReference type="NCBI Taxonomy" id="57480"/>
    <lineage>
        <taxon>Bacteria</taxon>
        <taxon>Pseudomonadati</taxon>
        <taxon>Pseudomonadota</taxon>
        <taxon>Betaproteobacteria</taxon>
        <taxon>Neisseriales</taxon>
        <taxon>Aquaspirillaceae</taxon>
        <taxon>Microvirgula</taxon>
    </lineage>
</organism>
<keyword evidence="5" id="KW-1185">Reference proteome</keyword>
<dbReference type="GO" id="GO:0005829">
    <property type="term" value="C:cytosol"/>
    <property type="evidence" value="ECO:0007669"/>
    <property type="project" value="TreeGrafter"/>
</dbReference>
<dbReference type="EC" id="3.2.2.n1" evidence="3"/>
<dbReference type="RefSeq" id="WP_028500153.1">
    <property type="nucleotide sequence ID" value="NZ_CAURZP010000025.1"/>
</dbReference>
<evidence type="ECO:0000313" key="4">
    <source>
        <dbReference type="EMBL" id="AVY95333.1"/>
    </source>
</evidence>
<comment type="similarity">
    <text evidence="2 3">Belongs to the LOG family.</text>
</comment>
<dbReference type="PANTHER" id="PTHR31223">
    <property type="entry name" value="LOG FAMILY PROTEIN YJL055W"/>
    <property type="match status" value="1"/>
</dbReference>
<comment type="catalytic activity">
    <reaction evidence="1">
        <text>AMP + H2O = D-ribose 5-phosphate + adenine</text>
        <dbReference type="Rhea" id="RHEA:20129"/>
        <dbReference type="ChEBI" id="CHEBI:15377"/>
        <dbReference type="ChEBI" id="CHEBI:16708"/>
        <dbReference type="ChEBI" id="CHEBI:78346"/>
        <dbReference type="ChEBI" id="CHEBI:456215"/>
        <dbReference type="EC" id="3.2.2.4"/>
    </reaction>
</comment>
<dbReference type="GO" id="GO:0009691">
    <property type="term" value="P:cytokinin biosynthetic process"/>
    <property type="evidence" value="ECO:0007669"/>
    <property type="project" value="UniProtKB-UniRule"/>
</dbReference>
<dbReference type="InterPro" id="IPR031100">
    <property type="entry name" value="LOG_fam"/>
</dbReference>
<name>A0A2S0PDC9_9NEIS</name>
<dbReference type="STRING" id="1122240.GCA_000620105_03270"/>
<dbReference type="AlphaFoldDB" id="A0A2S0PDC9"/>
<gene>
    <name evidence="4" type="ORF">DAI18_15765</name>
</gene>
<reference evidence="4 5" key="1">
    <citation type="submission" date="2018-04" db="EMBL/GenBank/DDBJ databases">
        <title>Denitrifier Microvirgula.</title>
        <authorList>
            <person name="Anderson E."/>
            <person name="Jang J."/>
            <person name="Ishii S."/>
        </authorList>
    </citation>
    <scope>NUCLEOTIDE SEQUENCE [LARGE SCALE GENOMIC DNA]</scope>
    <source>
        <strain evidence="4 5">BE2.4</strain>
    </source>
</reference>
<dbReference type="Gene3D" id="3.40.50.450">
    <property type="match status" value="1"/>
</dbReference>
<keyword evidence="3" id="KW-0378">Hydrolase</keyword>
<dbReference type="SUPFAM" id="SSF102405">
    <property type="entry name" value="MCP/YpsA-like"/>
    <property type="match status" value="1"/>
</dbReference>
<dbReference type="InterPro" id="IPR005269">
    <property type="entry name" value="LOG"/>
</dbReference>
<proteinExistence type="inferred from homology"/>
<dbReference type="KEGG" id="maer:DAI18_15765"/>
<sequence>MKSICVFCGSNFGDKPDYELGAIALGQLLARRGITLVYGGGKVGLMGTVADATLAAGGKVIGVIPEFLRLKELDHPGLSELHVVASMHERKAMMAELSDGFIAMPGGYGTYEELLEVLSWSQLGMHHKPVGLLDVAGFYTPFLTMMRHTVEQGFAREQNLDLMVSAATPDALLERMAGWAPVAVSKWLDKRAI</sequence>
<evidence type="ECO:0000256" key="3">
    <source>
        <dbReference type="RuleBase" id="RU363015"/>
    </source>
</evidence>
<evidence type="ECO:0000256" key="1">
    <source>
        <dbReference type="ARBA" id="ARBA00000274"/>
    </source>
</evidence>